<gene>
    <name evidence="5" type="ordered locus">Theam_1018</name>
</gene>
<evidence type="ECO:0000256" key="3">
    <source>
        <dbReference type="ARBA" id="ARBA00023118"/>
    </source>
</evidence>
<dbReference type="Gene3D" id="3.30.70.1900">
    <property type="match status" value="1"/>
</dbReference>
<dbReference type="GO" id="GO:0051607">
    <property type="term" value="P:defense response to virus"/>
    <property type="evidence" value="ECO:0007669"/>
    <property type="project" value="UniProtKB-KW"/>
</dbReference>
<dbReference type="Pfam" id="PF01881">
    <property type="entry name" value="Cas_Cas6_C"/>
    <property type="match status" value="1"/>
</dbReference>
<organism evidence="5 6">
    <name type="scientific">Thermovibrio ammonificans (strain DSM 15698 / JCM 12110 / HB-1)</name>
    <dbReference type="NCBI Taxonomy" id="648996"/>
    <lineage>
        <taxon>Bacteria</taxon>
        <taxon>Pseudomonadati</taxon>
        <taxon>Aquificota</taxon>
        <taxon>Aquificia</taxon>
        <taxon>Desulfurobacteriales</taxon>
        <taxon>Desulfurobacteriaceae</taxon>
        <taxon>Thermovibrio</taxon>
    </lineage>
</organism>
<dbReference type="KEGG" id="tam:Theam_1018"/>
<dbReference type="InterPro" id="IPR049435">
    <property type="entry name" value="Cas_Cas6_C"/>
</dbReference>
<keyword evidence="3" id="KW-0051">Antiviral defense</keyword>
<dbReference type="EMBL" id="CP002444">
    <property type="protein sequence ID" value="ADU96985.1"/>
    <property type="molecule type" value="Genomic_DNA"/>
</dbReference>
<dbReference type="GO" id="GO:0016788">
    <property type="term" value="F:hydrolase activity, acting on ester bonds"/>
    <property type="evidence" value="ECO:0007669"/>
    <property type="project" value="InterPro"/>
</dbReference>
<keyword evidence="6" id="KW-1185">Reference proteome</keyword>
<evidence type="ECO:0000256" key="2">
    <source>
        <dbReference type="ARBA" id="ARBA00022884"/>
    </source>
</evidence>
<evidence type="ECO:0000313" key="5">
    <source>
        <dbReference type="EMBL" id="ADU96985.1"/>
    </source>
</evidence>
<dbReference type="Proteomes" id="UP000006362">
    <property type="component" value="Chromosome"/>
</dbReference>
<dbReference type="CDD" id="cd21140">
    <property type="entry name" value="Cas6_I-like"/>
    <property type="match status" value="1"/>
</dbReference>
<dbReference type="Gene3D" id="3.30.70.1890">
    <property type="match status" value="1"/>
</dbReference>
<protein>
    <submittedName>
        <fullName evidence="5">CRISPR-associated protein Cas6</fullName>
    </submittedName>
</protein>
<comment type="similarity">
    <text evidence="1">Belongs to the CRISPR-associated protein Cas6/Cse3/CasE family.</text>
</comment>
<dbReference type="InterPro" id="IPR045747">
    <property type="entry name" value="CRISPR-assoc_prot_Cas6_N_sf"/>
</dbReference>
<dbReference type="HOGENOM" id="CLU_089858_2_0_0"/>
<dbReference type="NCBIfam" id="TIGR01877">
    <property type="entry name" value="cas_cas6"/>
    <property type="match status" value="1"/>
</dbReference>
<evidence type="ECO:0000259" key="4">
    <source>
        <dbReference type="Pfam" id="PF01881"/>
    </source>
</evidence>
<dbReference type="eggNOG" id="COG1583">
    <property type="taxonomic scope" value="Bacteria"/>
</dbReference>
<accession>E8T290</accession>
<feature type="domain" description="CRISPR associated protein Cas6 C-terminal" evidence="4">
    <location>
        <begin position="103"/>
        <end position="216"/>
    </location>
</feature>
<dbReference type="PANTHER" id="PTHR36984">
    <property type="entry name" value="CRISPR-ASSOCIATED ENDORIBONUCLEASE CAS6 1"/>
    <property type="match status" value="1"/>
</dbReference>
<dbReference type="PANTHER" id="PTHR36984:SF1">
    <property type="entry name" value="CRISPR-ASSOCIATED ENDORIBONUCLEASE CAS6 1"/>
    <property type="match status" value="1"/>
</dbReference>
<reference evidence="5" key="1">
    <citation type="submission" date="2011-01" db="EMBL/GenBank/DDBJ databases">
        <title>Complete sequence of chromosome of Thermovibrio ammonificans HB-1.</title>
        <authorList>
            <consortium name="US DOE Joint Genome Institute"/>
            <person name="Lucas S."/>
            <person name="Copeland A."/>
            <person name="Lapidus A."/>
            <person name="Cheng J.-F."/>
            <person name="Goodwin L."/>
            <person name="Pitluck S."/>
            <person name="Davenport K."/>
            <person name="Detter J.C."/>
            <person name="Han C."/>
            <person name="Tapia R."/>
            <person name="Land M."/>
            <person name="Hauser L."/>
            <person name="Kyrpides N."/>
            <person name="Ivanova N."/>
            <person name="Ovchinnikova G."/>
            <person name="Vetriani C."/>
            <person name="Woyke T."/>
        </authorList>
    </citation>
    <scope>NUCLEOTIDE SEQUENCE [LARGE SCALE GENOMIC DNA]</scope>
    <source>
        <strain evidence="5">HB-1</strain>
    </source>
</reference>
<dbReference type="GO" id="GO:0003723">
    <property type="term" value="F:RNA binding"/>
    <property type="evidence" value="ECO:0007669"/>
    <property type="project" value="UniProtKB-KW"/>
</dbReference>
<dbReference type="AlphaFoldDB" id="E8T290"/>
<dbReference type="PIRSF" id="PIRSF005054">
    <property type="entry name" value="PF1131"/>
    <property type="match status" value="1"/>
</dbReference>
<proteinExistence type="inferred from homology"/>
<dbReference type="RefSeq" id="WP_013537771.1">
    <property type="nucleotide sequence ID" value="NC_014926.1"/>
</dbReference>
<dbReference type="STRING" id="648996.Theam_1018"/>
<evidence type="ECO:0000256" key="1">
    <source>
        <dbReference type="ARBA" id="ARBA00005937"/>
    </source>
</evidence>
<name>E8T290_THEA1</name>
<keyword evidence="2" id="KW-0694">RNA-binding</keyword>
<evidence type="ECO:0000313" key="6">
    <source>
        <dbReference type="Proteomes" id="UP000006362"/>
    </source>
</evidence>
<dbReference type="InterPro" id="IPR010156">
    <property type="entry name" value="CRISPR-assoc_prot_Cas6"/>
</dbReference>
<sequence>MRYCIYLSSESPVYLPIHYNHILRGFLFNLIPQAEKLHFTYSNFFGKKRINKERKRISFLSSFHFYVSIFEDVEIEFPVGTELRLGKNRVRIDKVDAVPVTVNEKSIKVKTLSPVTVFQSLPNGKTLYHRPTNGEFFKKLEEDLKEKTEKLTGIRPEISVQPSPEGVFKKAVVQYRNRFVIEAWKGMFDLEGDPEALRVALTVGLGGRNSQGFGMVATAV</sequence>